<feature type="region of interest" description="Disordered" evidence="1">
    <location>
        <begin position="1"/>
        <end position="26"/>
    </location>
</feature>
<protein>
    <submittedName>
        <fullName evidence="2">Uncharacterized protein</fullName>
    </submittedName>
</protein>
<evidence type="ECO:0000313" key="2">
    <source>
        <dbReference type="EMBL" id="RHN69923.1"/>
    </source>
</evidence>
<comment type="caution">
    <text evidence="2">The sequence shown here is derived from an EMBL/GenBank/DDBJ whole genome shotgun (WGS) entry which is preliminary data.</text>
</comment>
<sequence length="59" mass="6738">MSAITTTSKDIRLTVSPPFPSSNSTERKVLSLTKRYRTRGFPNFGRVKIDGEARNTFRF</sequence>
<name>A0A396IZP6_MEDTR</name>
<gene>
    <name evidence="2" type="ORF">MtrunA17_Chr3g0130041</name>
</gene>
<dbReference type="Proteomes" id="UP000265566">
    <property type="component" value="Chromosome 3"/>
</dbReference>
<dbReference type="Gramene" id="rna18456">
    <property type="protein sequence ID" value="RHN69923.1"/>
    <property type="gene ID" value="gene18456"/>
</dbReference>
<dbReference type="AlphaFoldDB" id="A0A396IZP6"/>
<organism evidence="2">
    <name type="scientific">Medicago truncatula</name>
    <name type="common">Barrel medic</name>
    <name type="synonym">Medicago tribuloides</name>
    <dbReference type="NCBI Taxonomy" id="3880"/>
    <lineage>
        <taxon>Eukaryota</taxon>
        <taxon>Viridiplantae</taxon>
        <taxon>Streptophyta</taxon>
        <taxon>Embryophyta</taxon>
        <taxon>Tracheophyta</taxon>
        <taxon>Spermatophyta</taxon>
        <taxon>Magnoliopsida</taxon>
        <taxon>eudicotyledons</taxon>
        <taxon>Gunneridae</taxon>
        <taxon>Pentapetalae</taxon>
        <taxon>rosids</taxon>
        <taxon>fabids</taxon>
        <taxon>Fabales</taxon>
        <taxon>Fabaceae</taxon>
        <taxon>Papilionoideae</taxon>
        <taxon>50 kb inversion clade</taxon>
        <taxon>NPAAA clade</taxon>
        <taxon>Hologalegina</taxon>
        <taxon>IRL clade</taxon>
        <taxon>Trifolieae</taxon>
        <taxon>Medicago</taxon>
    </lineage>
</organism>
<reference evidence="2" key="1">
    <citation type="journal article" date="2018" name="Nat. Plants">
        <title>Whole-genome landscape of Medicago truncatula symbiotic genes.</title>
        <authorList>
            <person name="Pecrix Y."/>
            <person name="Gamas P."/>
            <person name="Carrere S."/>
        </authorList>
    </citation>
    <scope>NUCLEOTIDE SEQUENCE</scope>
    <source>
        <tissue evidence="2">Leaves</tissue>
    </source>
</reference>
<accession>A0A396IZP6</accession>
<proteinExistence type="predicted"/>
<dbReference type="EMBL" id="PSQE01000003">
    <property type="protein sequence ID" value="RHN69923.1"/>
    <property type="molecule type" value="Genomic_DNA"/>
</dbReference>
<evidence type="ECO:0000256" key="1">
    <source>
        <dbReference type="SAM" id="MobiDB-lite"/>
    </source>
</evidence>